<gene>
    <name evidence="2" type="ORF">EUX98_g8191</name>
</gene>
<dbReference type="OrthoDB" id="2690740at2759"/>
<dbReference type="EMBL" id="SGPM01000414">
    <property type="protein sequence ID" value="THH22504.1"/>
    <property type="molecule type" value="Genomic_DNA"/>
</dbReference>
<protein>
    <submittedName>
        <fullName evidence="2">Uncharacterized protein</fullName>
    </submittedName>
</protein>
<evidence type="ECO:0000256" key="1">
    <source>
        <dbReference type="SAM" id="MobiDB-lite"/>
    </source>
</evidence>
<feature type="non-terminal residue" evidence="2">
    <location>
        <position position="1"/>
    </location>
</feature>
<feature type="compositionally biased region" description="Acidic residues" evidence="1">
    <location>
        <begin position="87"/>
        <end position="102"/>
    </location>
</feature>
<feature type="compositionally biased region" description="Basic and acidic residues" evidence="1">
    <location>
        <begin position="66"/>
        <end position="80"/>
    </location>
</feature>
<name>A0A4S4MAN2_9APHY</name>
<accession>A0A4S4MAN2</accession>
<dbReference type="Gene3D" id="3.60.130.30">
    <property type="match status" value="1"/>
</dbReference>
<dbReference type="AlphaFoldDB" id="A0A4S4MAN2"/>
<keyword evidence="3" id="KW-1185">Reference proteome</keyword>
<feature type="compositionally biased region" description="Basic and acidic residues" evidence="1">
    <location>
        <begin position="1"/>
        <end position="41"/>
    </location>
</feature>
<dbReference type="Proteomes" id="UP000308730">
    <property type="component" value="Unassembled WGS sequence"/>
</dbReference>
<feature type="region of interest" description="Disordered" evidence="1">
    <location>
        <begin position="1"/>
        <end position="155"/>
    </location>
</feature>
<sequence>KEAKAKEAKAKEAKAKEAKEAKEAGAKAKAKEAKAKEKAVEEANTASRPIAPLPRTRGQAAALSQADKDNDRDDFREGDAPRSSADCMDEDFQPGSSDEEDDRGQRADSRKRGANCSKPTAKRPRVPSKPTDSDTYTDDEESTPQGGKKKKKKGMKVAPGVNIDNQHICASLAAALVSLFTNNPSLKTMPSSPEFHNWAHYTQTLVAGHLSTRKYEQDTLEGIIEDIQGLNATGDFNEFLKLQKFIQLAAFVNSLKSKSPVGLSLFDIYKMLPNLLCSESTFRRWVGYGHSAASLCAAGSFYFLFLLAVLHNRRTKNWLNEKVGAIVRFAAALRMPDPATDLGDWIIHDIIPSVTYLHTLFRLKVGYVLNEQHLTGGLNAHVCCGDLDTLDRYFGQFKSQAMGAQGRNMTVWAPFYKAAAASPGVNTLDRATDVAAFRRPAREAGSTSAAPTFPRLPSPIPYEVATACPLVKDSHPPGTLYTKCAEHSNFVAIKTAYNPNALLNVQEPHVTDATDRKKWTPQEMPFAEAAAEVKDLPDLAQKLKDHFDEEGVKERKKYLRVHPELFDGKELMILDQDDKLIALINGTISKHITRNLAAKLKIAMSTCLNPVDQVRYRDSKEDHRPFIGLHFEIYARYCADGRKYPTDVSPFLLVDKNGKPVPLTQTQPYESSDLVNHTQAFEDLREAWQLLFDRVRDMLRQHLPDEFEELVGFADALPHWRPPAAYPFSGFVVNLNVMTRGHRDTMDTSVCLVFVLGEHEGGELCLVEPGLTVKLREGDFIIFPSVIRQGSSGGNTTDIGYAINTSAATNED</sequence>
<proteinExistence type="predicted"/>
<evidence type="ECO:0000313" key="2">
    <source>
        <dbReference type="EMBL" id="THH22504.1"/>
    </source>
</evidence>
<comment type="caution">
    <text evidence="2">The sequence shown here is derived from an EMBL/GenBank/DDBJ whole genome shotgun (WGS) entry which is preliminary data.</text>
</comment>
<evidence type="ECO:0000313" key="3">
    <source>
        <dbReference type="Proteomes" id="UP000308730"/>
    </source>
</evidence>
<organism evidence="2 3">
    <name type="scientific">Antrodiella citrinella</name>
    <dbReference type="NCBI Taxonomy" id="2447956"/>
    <lineage>
        <taxon>Eukaryota</taxon>
        <taxon>Fungi</taxon>
        <taxon>Dikarya</taxon>
        <taxon>Basidiomycota</taxon>
        <taxon>Agaricomycotina</taxon>
        <taxon>Agaricomycetes</taxon>
        <taxon>Polyporales</taxon>
        <taxon>Steccherinaceae</taxon>
        <taxon>Antrodiella</taxon>
    </lineage>
</organism>
<reference evidence="2 3" key="1">
    <citation type="submission" date="2019-02" db="EMBL/GenBank/DDBJ databases">
        <title>Genome sequencing of the rare red list fungi Antrodiella citrinella (Flaviporus citrinellus).</title>
        <authorList>
            <person name="Buettner E."/>
            <person name="Kellner H."/>
        </authorList>
    </citation>
    <scope>NUCLEOTIDE SEQUENCE [LARGE SCALE GENOMIC DNA]</scope>
    <source>
        <strain evidence="2 3">DSM 108506</strain>
    </source>
</reference>